<dbReference type="EMBL" id="JANVFT010000108">
    <property type="protein sequence ID" value="KAJ4467339.1"/>
    <property type="molecule type" value="Genomic_DNA"/>
</dbReference>
<feature type="compositionally biased region" description="Polar residues" evidence="1">
    <location>
        <begin position="45"/>
        <end position="59"/>
    </location>
</feature>
<evidence type="ECO:0000313" key="3">
    <source>
        <dbReference type="Proteomes" id="UP001150217"/>
    </source>
</evidence>
<feature type="compositionally biased region" description="Gly residues" evidence="1">
    <location>
        <begin position="135"/>
        <end position="145"/>
    </location>
</feature>
<accession>A0ABQ8V3S0</accession>
<feature type="compositionally biased region" description="Polar residues" evidence="1">
    <location>
        <begin position="22"/>
        <end position="36"/>
    </location>
</feature>
<gene>
    <name evidence="2" type="ORF">C8R41DRAFT_855653</name>
</gene>
<name>A0ABQ8V3S0_9AGAR</name>
<sequence length="155" mass="17003">MTEISALAQHPPAVKVGGRRLSINSKPHTHRAQATSEESDERNSFAVNNFELSRTNAASEPSPVPFDDYPRPTSHSQNEENQEHREENQEHREEVPHLRKDQKYGHGSSPGGGAESYVSSRKTEETMPTRDYNVQGGGKSFGAGGRIVQPAGKGL</sequence>
<comment type="caution">
    <text evidence="2">The sequence shown here is derived from an EMBL/GenBank/DDBJ whole genome shotgun (WGS) entry which is preliminary data.</text>
</comment>
<feature type="compositionally biased region" description="Basic and acidic residues" evidence="1">
    <location>
        <begin position="77"/>
        <end position="104"/>
    </location>
</feature>
<dbReference type="Proteomes" id="UP001150217">
    <property type="component" value="Unassembled WGS sequence"/>
</dbReference>
<proteinExistence type="predicted"/>
<protein>
    <submittedName>
        <fullName evidence="2">Uncharacterized protein</fullName>
    </submittedName>
</protein>
<evidence type="ECO:0000313" key="2">
    <source>
        <dbReference type="EMBL" id="KAJ4467339.1"/>
    </source>
</evidence>
<organism evidence="2 3">
    <name type="scientific">Lentinula lateritia</name>
    <dbReference type="NCBI Taxonomy" id="40482"/>
    <lineage>
        <taxon>Eukaryota</taxon>
        <taxon>Fungi</taxon>
        <taxon>Dikarya</taxon>
        <taxon>Basidiomycota</taxon>
        <taxon>Agaricomycotina</taxon>
        <taxon>Agaricomycetes</taxon>
        <taxon>Agaricomycetidae</taxon>
        <taxon>Agaricales</taxon>
        <taxon>Marasmiineae</taxon>
        <taxon>Omphalotaceae</taxon>
        <taxon>Lentinula</taxon>
    </lineage>
</organism>
<evidence type="ECO:0000256" key="1">
    <source>
        <dbReference type="SAM" id="MobiDB-lite"/>
    </source>
</evidence>
<keyword evidence="3" id="KW-1185">Reference proteome</keyword>
<feature type="region of interest" description="Disordered" evidence="1">
    <location>
        <begin position="1"/>
        <end position="155"/>
    </location>
</feature>
<reference evidence="2" key="1">
    <citation type="submission" date="2022-08" db="EMBL/GenBank/DDBJ databases">
        <title>A Global Phylogenomic Analysis of the Shiitake Genus Lentinula.</title>
        <authorList>
            <consortium name="DOE Joint Genome Institute"/>
            <person name="Sierra-Patev S."/>
            <person name="Min B."/>
            <person name="Naranjo-Ortiz M."/>
            <person name="Looney B."/>
            <person name="Konkel Z."/>
            <person name="Slot J.C."/>
            <person name="Sakamoto Y."/>
            <person name="Steenwyk J.L."/>
            <person name="Rokas A."/>
            <person name="Carro J."/>
            <person name="Camarero S."/>
            <person name="Ferreira P."/>
            <person name="Molpeceres G."/>
            <person name="Ruiz-Duenas F.J."/>
            <person name="Serrano A."/>
            <person name="Henrissat B."/>
            <person name="Drula E."/>
            <person name="Hughes K.W."/>
            <person name="Mata J.L."/>
            <person name="Ishikawa N.K."/>
            <person name="Vargas-Isla R."/>
            <person name="Ushijima S."/>
            <person name="Smith C.A."/>
            <person name="Ahrendt S."/>
            <person name="Andreopoulos W."/>
            <person name="He G."/>
            <person name="Labutti K."/>
            <person name="Lipzen A."/>
            <person name="Ng V."/>
            <person name="Riley R."/>
            <person name="Sandor L."/>
            <person name="Barry K."/>
            <person name="Martinez A.T."/>
            <person name="Xiao Y."/>
            <person name="Gibbons J.G."/>
            <person name="Terashima K."/>
            <person name="Grigoriev I.V."/>
            <person name="Hibbett D.S."/>
        </authorList>
    </citation>
    <scope>NUCLEOTIDE SEQUENCE</scope>
    <source>
        <strain evidence="2">RHP3577 ss4</strain>
    </source>
</reference>